<feature type="non-terminal residue" evidence="1">
    <location>
        <position position="1"/>
    </location>
</feature>
<dbReference type="EMBL" id="CAVNYO010000405">
    <property type="protein sequence ID" value="CAK5275937.1"/>
    <property type="molecule type" value="Genomic_DNA"/>
</dbReference>
<accession>A0AAD2K2X9</accession>
<dbReference type="Proteomes" id="UP001295794">
    <property type="component" value="Unassembled WGS sequence"/>
</dbReference>
<comment type="caution">
    <text evidence="1">The sequence shown here is derived from an EMBL/GenBank/DDBJ whole genome shotgun (WGS) entry which is preliminary data.</text>
</comment>
<evidence type="ECO:0000313" key="1">
    <source>
        <dbReference type="EMBL" id="CAK5275937.1"/>
    </source>
</evidence>
<dbReference type="AlphaFoldDB" id="A0AAD2K2X9"/>
<proteinExistence type="predicted"/>
<gene>
    <name evidence="1" type="ORF">MYCIT1_LOCUS24044</name>
</gene>
<sequence>SPEINRSRALKDLNGFVSELVKVVARDHSDPIQTTMISDTAAIFLAVALFLSNVERLIYVFHWIWVSVGQLCGRPSRQAVPYWSRQ</sequence>
<reference evidence="1" key="1">
    <citation type="submission" date="2023-11" db="EMBL/GenBank/DDBJ databases">
        <authorList>
            <person name="De Vega J J."/>
            <person name="De Vega J J."/>
        </authorList>
    </citation>
    <scope>NUCLEOTIDE SEQUENCE</scope>
</reference>
<evidence type="ECO:0000313" key="2">
    <source>
        <dbReference type="Proteomes" id="UP001295794"/>
    </source>
</evidence>
<organism evidence="1 2">
    <name type="scientific">Mycena citricolor</name>
    <dbReference type="NCBI Taxonomy" id="2018698"/>
    <lineage>
        <taxon>Eukaryota</taxon>
        <taxon>Fungi</taxon>
        <taxon>Dikarya</taxon>
        <taxon>Basidiomycota</taxon>
        <taxon>Agaricomycotina</taxon>
        <taxon>Agaricomycetes</taxon>
        <taxon>Agaricomycetidae</taxon>
        <taxon>Agaricales</taxon>
        <taxon>Marasmiineae</taxon>
        <taxon>Mycenaceae</taxon>
        <taxon>Mycena</taxon>
    </lineage>
</organism>
<protein>
    <submittedName>
        <fullName evidence="1">Uncharacterized protein</fullName>
    </submittedName>
</protein>
<feature type="non-terminal residue" evidence="1">
    <location>
        <position position="86"/>
    </location>
</feature>
<keyword evidence="2" id="KW-1185">Reference proteome</keyword>
<name>A0AAD2K2X9_9AGAR</name>